<dbReference type="InterPro" id="IPR013783">
    <property type="entry name" value="Ig-like_fold"/>
</dbReference>
<evidence type="ECO:0000313" key="12">
    <source>
        <dbReference type="Proteomes" id="UP000030125"/>
    </source>
</evidence>
<dbReference type="Gene3D" id="2.60.40.10">
    <property type="entry name" value="Immunoglobulins"/>
    <property type="match status" value="1"/>
</dbReference>
<dbReference type="Gene3D" id="3.40.50.200">
    <property type="entry name" value="Peptidase S8/S53 domain"/>
    <property type="match status" value="1"/>
</dbReference>
<comment type="caution">
    <text evidence="11">The sequence shown here is derived from an EMBL/GenBank/DDBJ whole genome shotgun (WGS) entry which is preliminary data.</text>
</comment>
<reference evidence="11 12" key="1">
    <citation type="submission" date="2014-08" db="EMBL/GenBank/DDBJ databases">
        <title>Porphyromonas cangingivalis strain:COT-109_OH1386 Genome sequencing.</title>
        <authorList>
            <person name="Wallis C."/>
            <person name="Deusch O."/>
            <person name="O'Flynn C."/>
            <person name="Davis I."/>
            <person name="Jospin G."/>
            <person name="Darling A.E."/>
            <person name="Coil D.A."/>
            <person name="Alexiev A."/>
            <person name="Horsfall A."/>
            <person name="Kirkwood N."/>
            <person name="Harris S."/>
            <person name="Eisen J.A."/>
        </authorList>
    </citation>
    <scope>NUCLEOTIDE SEQUENCE [LARGE SCALE GENOMIC DNA]</scope>
    <source>
        <strain evidence="12">COT-109 OH1386</strain>
    </source>
</reference>
<keyword evidence="4 8" id="KW-0378">Hydrolase</keyword>
<dbReference type="PANTHER" id="PTHR43399">
    <property type="entry name" value="SUBTILISIN-RELATED"/>
    <property type="match status" value="1"/>
</dbReference>
<evidence type="ECO:0008006" key="13">
    <source>
        <dbReference type="Google" id="ProtNLM"/>
    </source>
</evidence>
<dbReference type="Pfam" id="PF00082">
    <property type="entry name" value="Peptidase_S8"/>
    <property type="match status" value="1"/>
</dbReference>
<feature type="domain" description="Peptidase S8/S53" evidence="9">
    <location>
        <begin position="227"/>
        <end position="523"/>
    </location>
</feature>
<dbReference type="PROSITE" id="PS51892">
    <property type="entry name" value="SUBTILASE"/>
    <property type="match status" value="1"/>
</dbReference>
<protein>
    <recommendedName>
        <fullName evidence="13">Por secretion system C-terminal sorting domain-containing protein</fullName>
    </recommendedName>
</protein>
<dbReference type="OrthoDB" id="1489355at2"/>
<dbReference type="GO" id="GO:0008234">
    <property type="term" value="F:cysteine-type peptidase activity"/>
    <property type="evidence" value="ECO:0007669"/>
    <property type="project" value="UniProtKB-KW"/>
</dbReference>
<dbReference type="InterPro" id="IPR022398">
    <property type="entry name" value="Peptidase_S8_His-AS"/>
</dbReference>
<keyword evidence="12" id="KW-1185">Reference proteome</keyword>
<evidence type="ECO:0000259" key="9">
    <source>
        <dbReference type="Pfam" id="PF00082"/>
    </source>
</evidence>
<dbReference type="PROSITE" id="PS00138">
    <property type="entry name" value="SUBTILASE_SER"/>
    <property type="match status" value="1"/>
</dbReference>
<dbReference type="SUPFAM" id="SSF52743">
    <property type="entry name" value="Subtilisin-like"/>
    <property type="match status" value="1"/>
</dbReference>
<dbReference type="InterPro" id="IPR036852">
    <property type="entry name" value="Peptidase_S8/S53_dom_sf"/>
</dbReference>
<accession>A0A0A2ELH4</accession>
<name>A0A0A2ELH4_PORCN</name>
<gene>
    <name evidence="11" type="ORF">HQ35_06805</name>
</gene>
<evidence type="ECO:0000256" key="8">
    <source>
        <dbReference type="PROSITE-ProRule" id="PRU01240"/>
    </source>
</evidence>
<dbReference type="Pfam" id="PF16361">
    <property type="entry name" value="Peptidase_S8_N"/>
    <property type="match status" value="1"/>
</dbReference>
<evidence type="ECO:0000256" key="6">
    <source>
        <dbReference type="ARBA" id="ARBA00022825"/>
    </source>
</evidence>
<keyword evidence="5" id="KW-0788">Thiol protease</keyword>
<comment type="similarity">
    <text evidence="2 8">Belongs to the peptidase S8 family.</text>
</comment>
<dbReference type="InterPro" id="IPR023828">
    <property type="entry name" value="Peptidase_S8_Ser-AS"/>
</dbReference>
<evidence type="ECO:0000256" key="3">
    <source>
        <dbReference type="ARBA" id="ARBA00022670"/>
    </source>
</evidence>
<feature type="active site" description="Charge relay system" evidence="8">
    <location>
        <position position="234"/>
    </location>
</feature>
<dbReference type="GO" id="GO:0004252">
    <property type="term" value="F:serine-type endopeptidase activity"/>
    <property type="evidence" value="ECO:0007669"/>
    <property type="project" value="UniProtKB-UniRule"/>
</dbReference>
<dbReference type="PROSITE" id="PS51257">
    <property type="entry name" value="PROKAR_LIPOPROTEIN"/>
    <property type="match status" value="1"/>
</dbReference>
<dbReference type="eggNOG" id="COG1404">
    <property type="taxonomic scope" value="Bacteria"/>
</dbReference>
<dbReference type="PROSITE" id="PS00137">
    <property type="entry name" value="SUBTILASE_HIS"/>
    <property type="match status" value="1"/>
</dbReference>
<comment type="similarity">
    <text evidence="1">Belongs to the peptidase C25 family.</text>
</comment>
<dbReference type="InterPro" id="IPR051048">
    <property type="entry name" value="Peptidase_S8/S53_subtilisin"/>
</dbReference>
<dbReference type="InterPro" id="IPR015500">
    <property type="entry name" value="Peptidase_S8_subtilisin-rel"/>
</dbReference>
<dbReference type="Proteomes" id="UP000030125">
    <property type="component" value="Unassembled WGS sequence"/>
</dbReference>
<keyword evidence="7" id="KW-0843">Virulence</keyword>
<evidence type="ECO:0000256" key="5">
    <source>
        <dbReference type="ARBA" id="ARBA00022807"/>
    </source>
</evidence>
<dbReference type="InterPro" id="IPR032304">
    <property type="entry name" value="Peptidase_S8_N"/>
</dbReference>
<dbReference type="PANTHER" id="PTHR43399:SF4">
    <property type="entry name" value="CELL WALL-ASSOCIATED PROTEASE"/>
    <property type="match status" value="1"/>
</dbReference>
<evidence type="ECO:0000256" key="2">
    <source>
        <dbReference type="ARBA" id="ARBA00011073"/>
    </source>
</evidence>
<dbReference type="InterPro" id="IPR000209">
    <property type="entry name" value="Peptidase_S8/S53_dom"/>
</dbReference>
<dbReference type="GO" id="GO:0006508">
    <property type="term" value="P:proteolysis"/>
    <property type="evidence" value="ECO:0007669"/>
    <property type="project" value="UniProtKB-KW"/>
</dbReference>
<dbReference type="AlphaFoldDB" id="A0A0A2ELH4"/>
<feature type="domain" description="Subtilase N-terminal" evidence="10">
    <location>
        <begin position="63"/>
        <end position="201"/>
    </location>
</feature>
<feature type="active site" description="Charge relay system" evidence="8">
    <location>
        <position position="488"/>
    </location>
</feature>
<organism evidence="11 12">
    <name type="scientific">Porphyromonas cangingivalis</name>
    <dbReference type="NCBI Taxonomy" id="36874"/>
    <lineage>
        <taxon>Bacteria</taxon>
        <taxon>Pseudomonadati</taxon>
        <taxon>Bacteroidota</taxon>
        <taxon>Bacteroidia</taxon>
        <taxon>Bacteroidales</taxon>
        <taxon>Porphyromonadaceae</taxon>
        <taxon>Porphyromonas</taxon>
    </lineage>
</organism>
<dbReference type="InterPro" id="IPR036116">
    <property type="entry name" value="FN3_sf"/>
</dbReference>
<dbReference type="Gene3D" id="2.60.40.1080">
    <property type="match status" value="1"/>
</dbReference>
<dbReference type="PRINTS" id="PR00723">
    <property type="entry name" value="SUBTILISIN"/>
</dbReference>
<evidence type="ECO:0000313" key="11">
    <source>
        <dbReference type="EMBL" id="KGN79711.1"/>
    </source>
</evidence>
<evidence type="ECO:0000256" key="4">
    <source>
        <dbReference type="ARBA" id="ARBA00022801"/>
    </source>
</evidence>
<evidence type="ECO:0000259" key="10">
    <source>
        <dbReference type="Pfam" id="PF16361"/>
    </source>
</evidence>
<evidence type="ECO:0000256" key="7">
    <source>
        <dbReference type="ARBA" id="ARBA00023026"/>
    </source>
</evidence>
<dbReference type="SUPFAM" id="SSF49265">
    <property type="entry name" value="Fibronectin type III"/>
    <property type="match status" value="1"/>
</dbReference>
<keyword evidence="6 8" id="KW-0720">Serine protease</keyword>
<dbReference type="STRING" id="36874.HQ34_05390"/>
<dbReference type="RefSeq" id="WP_036851989.1">
    <property type="nucleotide sequence ID" value="NZ_JQJD01000047.1"/>
</dbReference>
<keyword evidence="3 8" id="KW-0645">Protease</keyword>
<feature type="active site" description="Charge relay system" evidence="8">
    <location>
        <position position="291"/>
    </location>
</feature>
<dbReference type="EMBL" id="JQJD01000047">
    <property type="protein sequence ID" value="KGN79711.1"/>
    <property type="molecule type" value="Genomic_DNA"/>
</dbReference>
<evidence type="ECO:0000256" key="1">
    <source>
        <dbReference type="ARBA" id="ARBA00006067"/>
    </source>
</evidence>
<sequence>MKKLYLLSVLSGLLAIGGCQNERELHLLDNGEQNGQPHLLSTSSLKKYDVPPGAAVPGEVIIKITDEVEQSLIQAQFGEVQLNSVPSPMGAALQSIRAKSVTRLFPPAGEFEERTRKEGLHLWFTVYFDKEVEVSGAMQALDNVEGVEIVEFNPVVVLASANQPRTFTDLLGATEDYLKRDSKMPFNDPLLKEQWHYNNVGAGVAAGVMGSDINLFKAWEISTGKPNVIVCVVDGGVDVDHPDLADNMWVNQAELNGAPGVDDDKNGFVDDINGYCFVTNQGNLRPDEDAHGTHVAGTIAAKNNNGVGVAGIAGGNGDPNTGVRIMSAAIFREGARQGGNGPAAIKYGADNGAVISQNSWGYPYRSGIFTTPTSLKVAIDYFVKYAGTDGKGNQRPDSPMKGGVVLFAAGNDGLEFTSQPSAYEGCIAVSAIGTNFKRATYSNYGDWVDISAPGGDQMLYGTRAGVLSTTDKNAAHVNDWYSYYQGTSMACPHASGVAALIASHFGGPGYTNEDLKIRLFASVLPVDIDRQNPSAAGRLGAGYVDAYAALTLENRQKAPESPKFNDKKTKESVDFQEITLYWNVPKDEDDGTPAKYALYMSAKPLDANNYKKEGALLTNPLLGGRGLSVNDEMSFAVKKLTPDKEYHFALVAIDRWMIASTPSFISVKTKKNNPPVITNLPQSPLVLLNILGKAEYFLNVSEIDGHKWKYKLEDKSNSIGVTQTGEGLKITIRPLSPAGEYSFKITLTDELGGSSEYSIPFRIITVAEPEFVKAFPTPTIGTKETALSLNLAEYVAPQEYLTFTYKASSSNGSVASADVDETGKVTIKGYKPGRTTISVEVSNGHMSSTASFTVTVVEDPTLDVYSVWPLPMQKELNVWLNPSHKKARIVLQSPTGAVVFDKEVPADHTGLAKINTKKIAPGTYILRVNVGNKPFERTVQKR</sequence>
<proteinExistence type="inferred from homology"/>